<evidence type="ECO:0000313" key="3">
    <source>
        <dbReference type="Proteomes" id="UP000245956"/>
    </source>
</evidence>
<dbReference type="AlphaFoldDB" id="A0A2U3EPP2"/>
<protein>
    <submittedName>
        <fullName evidence="2">Uncharacterized protein</fullName>
    </submittedName>
</protein>
<dbReference type="Proteomes" id="UP000245956">
    <property type="component" value="Unassembled WGS sequence"/>
</dbReference>
<evidence type="ECO:0000313" key="2">
    <source>
        <dbReference type="EMBL" id="PWI76474.1"/>
    </source>
</evidence>
<comment type="caution">
    <text evidence="2">The sequence shown here is derived from an EMBL/GenBank/DDBJ whole genome shotgun (WGS) entry which is preliminary data.</text>
</comment>
<evidence type="ECO:0000256" key="1">
    <source>
        <dbReference type="SAM" id="MobiDB-lite"/>
    </source>
</evidence>
<name>A0A2U3EPP2_PURLI</name>
<reference evidence="2 3" key="1">
    <citation type="journal article" date="2016" name="Front. Microbiol.">
        <title>Genome and transcriptome sequences reveal the specific parasitism of the nematophagous Purpureocillium lilacinum 36-1.</title>
        <authorList>
            <person name="Xie J."/>
            <person name="Li S."/>
            <person name="Mo C."/>
            <person name="Xiao X."/>
            <person name="Peng D."/>
            <person name="Wang G."/>
            <person name="Xiao Y."/>
        </authorList>
    </citation>
    <scope>NUCLEOTIDE SEQUENCE [LARGE SCALE GENOMIC DNA]</scope>
    <source>
        <strain evidence="2 3">36-1</strain>
    </source>
</reference>
<feature type="compositionally biased region" description="Low complexity" evidence="1">
    <location>
        <begin position="74"/>
        <end position="86"/>
    </location>
</feature>
<gene>
    <name evidence="2" type="ORF">PCL_03668</name>
</gene>
<accession>A0A2U3EPP2</accession>
<feature type="compositionally biased region" description="Basic residues" evidence="1">
    <location>
        <begin position="28"/>
        <end position="37"/>
    </location>
</feature>
<dbReference type="EMBL" id="LCWV01000001">
    <property type="protein sequence ID" value="PWI76474.1"/>
    <property type="molecule type" value="Genomic_DNA"/>
</dbReference>
<sequence length="127" mass="13937">MTLPSAATVAARADNPPPRCRAVVGVRRWVRLTRHTTRPQTQTTPHAGARHPQERRYQPKPKPRTGQDSPGRATPGTSSSVPPSSTQPLRAHARPQCHWRTPARPDPILPVRPSMAHRPPVPGSPCK</sequence>
<feature type="region of interest" description="Disordered" evidence="1">
    <location>
        <begin position="27"/>
        <end position="127"/>
    </location>
</feature>
<organism evidence="2 3">
    <name type="scientific">Purpureocillium lilacinum</name>
    <name type="common">Paecilomyces lilacinus</name>
    <dbReference type="NCBI Taxonomy" id="33203"/>
    <lineage>
        <taxon>Eukaryota</taxon>
        <taxon>Fungi</taxon>
        <taxon>Dikarya</taxon>
        <taxon>Ascomycota</taxon>
        <taxon>Pezizomycotina</taxon>
        <taxon>Sordariomycetes</taxon>
        <taxon>Hypocreomycetidae</taxon>
        <taxon>Hypocreales</taxon>
        <taxon>Ophiocordycipitaceae</taxon>
        <taxon>Purpureocillium</taxon>
    </lineage>
</organism>
<proteinExistence type="predicted"/>